<proteinExistence type="predicted"/>
<evidence type="ECO:0000313" key="1">
    <source>
        <dbReference type="EMBL" id="VVB00840.1"/>
    </source>
</evidence>
<dbReference type="EMBL" id="CABITT030000004">
    <property type="protein sequence ID" value="VVB00840.1"/>
    <property type="molecule type" value="Genomic_DNA"/>
</dbReference>
<dbReference type="Gene3D" id="3.90.70.10">
    <property type="entry name" value="Cysteine proteinases"/>
    <property type="match status" value="1"/>
</dbReference>
<reference evidence="1" key="1">
    <citation type="submission" date="2019-07" db="EMBL/GenBank/DDBJ databases">
        <authorList>
            <person name="Dittberner H."/>
        </authorList>
    </citation>
    <scope>NUCLEOTIDE SEQUENCE [LARGE SCALE GENOMIC DNA]</scope>
</reference>
<dbReference type="Proteomes" id="UP000489600">
    <property type="component" value="Unassembled WGS sequence"/>
</dbReference>
<accession>A0A565BGU0</accession>
<dbReference type="OrthoDB" id="1055604at2759"/>
<dbReference type="AlphaFoldDB" id="A0A565BGU0"/>
<keyword evidence="2" id="KW-1185">Reference proteome</keyword>
<comment type="caution">
    <text evidence="1">The sequence shown here is derived from an EMBL/GenBank/DDBJ whole genome shotgun (WGS) entry which is preliminary data.</text>
</comment>
<protein>
    <submittedName>
        <fullName evidence="1">Uncharacterized protein</fullName>
    </submittedName>
</protein>
<evidence type="ECO:0000313" key="2">
    <source>
        <dbReference type="Proteomes" id="UP000489600"/>
    </source>
</evidence>
<dbReference type="InterPro" id="IPR038765">
    <property type="entry name" value="Papain-like_cys_pep_sf"/>
</dbReference>
<dbReference type="SUPFAM" id="SSF54001">
    <property type="entry name" value="Cysteine proteinases"/>
    <property type="match status" value="1"/>
</dbReference>
<name>A0A565BGU0_9BRAS</name>
<organism evidence="1 2">
    <name type="scientific">Arabis nemorensis</name>
    <dbReference type="NCBI Taxonomy" id="586526"/>
    <lineage>
        <taxon>Eukaryota</taxon>
        <taxon>Viridiplantae</taxon>
        <taxon>Streptophyta</taxon>
        <taxon>Embryophyta</taxon>
        <taxon>Tracheophyta</taxon>
        <taxon>Spermatophyta</taxon>
        <taxon>Magnoliopsida</taxon>
        <taxon>eudicotyledons</taxon>
        <taxon>Gunneridae</taxon>
        <taxon>Pentapetalae</taxon>
        <taxon>rosids</taxon>
        <taxon>malvids</taxon>
        <taxon>Brassicales</taxon>
        <taxon>Brassicaceae</taxon>
        <taxon>Arabideae</taxon>
        <taxon>Arabis</taxon>
    </lineage>
</organism>
<gene>
    <name evidence="1" type="ORF">ANE_LOCUS11284</name>
</gene>
<sequence length="190" mass="22374">MIDIAVLSWQMKEEELYQFLMNELVSQKDLMDDIRDQMFHYICWVYAASDLVSGMRRIRKWETKFIPLCTWYLSTFCDPSSLRTYHSKHSCYPSTVEIALKYIEAHGIPKELLAEFDCKDLEPPSVDEALMMLRSIKGVRRIETIEEALIYYGFKTNKNAFFKGYYYVVMLVVVKVGEEVMVVCISQIRI</sequence>